<evidence type="ECO:0000256" key="1">
    <source>
        <dbReference type="SAM" id="MobiDB-lite"/>
    </source>
</evidence>
<dbReference type="EMBL" id="JBIRRB010000011">
    <property type="protein sequence ID" value="MFI0914229.1"/>
    <property type="molecule type" value="Genomic_DNA"/>
</dbReference>
<feature type="region of interest" description="Disordered" evidence="1">
    <location>
        <begin position="30"/>
        <end position="53"/>
    </location>
</feature>
<proteinExistence type="predicted"/>
<gene>
    <name evidence="2" type="ORF">ACH4TF_27805</name>
</gene>
<dbReference type="RefSeq" id="WP_397614245.1">
    <property type="nucleotide sequence ID" value="NZ_JBIRRB010000011.1"/>
</dbReference>
<sequence>MSGYTNPYVLLQFPELGDDVSVLMRNPQLLPPRDITPEDVPLDANGQPTNPQAAQEAMYKVFSRVIVAWKVYDPNGAAPPEVGPDTDPVALFEQLREGGGQPRLGDITPENIALLPMRITNRIMEEISRVADPR</sequence>
<comment type="caution">
    <text evidence="2">The sequence shown here is derived from an EMBL/GenBank/DDBJ whole genome shotgun (WGS) entry which is preliminary data.</text>
</comment>
<evidence type="ECO:0000313" key="2">
    <source>
        <dbReference type="EMBL" id="MFI0914229.1"/>
    </source>
</evidence>
<accession>A0ABW7TCW5</accession>
<keyword evidence="3" id="KW-1185">Reference proteome</keyword>
<organism evidence="2 3">
    <name type="scientific">Streptomyces abikoensis</name>
    <dbReference type="NCBI Taxonomy" id="97398"/>
    <lineage>
        <taxon>Bacteria</taxon>
        <taxon>Bacillati</taxon>
        <taxon>Actinomycetota</taxon>
        <taxon>Actinomycetes</taxon>
        <taxon>Kitasatosporales</taxon>
        <taxon>Streptomycetaceae</taxon>
        <taxon>Streptomyces</taxon>
    </lineage>
</organism>
<reference evidence="2 3" key="1">
    <citation type="submission" date="2024-10" db="EMBL/GenBank/DDBJ databases">
        <title>The Natural Products Discovery Center: Release of the First 8490 Sequenced Strains for Exploring Actinobacteria Biosynthetic Diversity.</title>
        <authorList>
            <person name="Kalkreuter E."/>
            <person name="Kautsar S.A."/>
            <person name="Yang D."/>
            <person name="Bader C.D."/>
            <person name="Teijaro C.N."/>
            <person name="Fluegel L."/>
            <person name="Davis C.M."/>
            <person name="Simpson J.R."/>
            <person name="Lauterbach L."/>
            <person name="Steele A.D."/>
            <person name="Gui C."/>
            <person name="Meng S."/>
            <person name="Li G."/>
            <person name="Viehrig K."/>
            <person name="Ye F."/>
            <person name="Su P."/>
            <person name="Kiefer A.F."/>
            <person name="Nichols A."/>
            <person name="Cepeda A.J."/>
            <person name="Yan W."/>
            <person name="Fan B."/>
            <person name="Jiang Y."/>
            <person name="Adhikari A."/>
            <person name="Zheng C.-J."/>
            <person name="Schuster L."/>
            <person name="Cowan T.M."/>
            <person name="Smanski M.J."/>
            <person name="Chevrette M.G."/>
            <person name="De Carvalho L.P.S."/>
            <person name="Shen B."/>
        </authorList>
    </citation>
    <scope>NUCLEOTIDE SEQUENCE [LARGE SCALE GENOMIC DNA]</scope>
    <source>
        <strain evidence="2 3">NPDC020979</strain>
    </source>
</reference>
<dbReference type="Proteomes" id="UP001611162">
    <property type="component" value="Unassembled WGS sequence"/>
</dbReference>
<protein>
    <submittedName>
        <fullName evidence="2">Uncharacterized protein</fullName>
    </submittedName>
</protein>
<name>A0ABW7TCW5_9ACTN</name>
<evidence type="ECO:0000313" key="3">
    <source>
        <dbReference type="Proteomes" id="UP001611162"/>
    </source>
</evidence>